<dbReference type="GO" id="GO:0016874">
    <property type="term" value="F:ligase activity"/>
    <property type="evidence" value="ECO:0007669"/>
    <property type="project" value="UniProtKB-KW"/>
</dbReference>
<dbReference type="InterPro" id="IPR036621">
    <property type="entry name" value="Anticodon-bd_dom_sf"/>
</dbReference>
<dbReference type="PRINTS" id="PR01046">
    <property type="entry name" value="TRNASYNTHPRO"/>
</dbReference>
<comment type="similarity">
    <text evidence="10">Belongs to the class-II aminoacyl-tRNA synthetase family. ProS type 1 subfamily.</text>
</comment>
<evidence type="ECO:0000256" key="4">
    <source>
        <dbReference type="ARBA" id="ARBA00022598"/>
    </source>
</evidence>
<comment type="subcellular location">
    <subcellularLocation>
        <location evidence="1 10">Cytoplasm</location>
    </subcellularLocation>
</comment>
<dbReference type="InterPro" id="IPR033730">
    <property type="entry name" value="ProRS_core_prok"/>
</dbReference>
<gene>
    <name evidence="12" type="primary">proS_2</name>
    <name evidence="10" type="synonym">proS</name>
    <name evidence="12" type="ORF">J42TS3_50690</name>
</gene>
<dbReference type="CDD" id="cd04334">
    <property type="entry name" value="ProRS-INS"/>
    <property type="match status" value="1"/>
</dbReference>
<dbReference type="Gene3D" id="3.90.960.10">
    <property type="entry name" value="YbaK/aminoacyl-tRNA synthetase-associated domain"/>
    <property type="match status" value="1"/>
</dbReference>
<keyword evidence="7 10" id="KW-0648">Protein biosynthesis</keyword>
<evidence type="ECO:0000256" key="10">
    <source>
        <dbReference type="HAMAP-Rule" id="MF_01569"/>
    </source>
</evidence>
<dbReference type="CDD" id="cd00779">
    <property type="entry name" value="ProRS_core_prok"/>
    <property type="match status" value="1"/>
</dbReference>
<dbReference type="InterPro" id="IPR023717">
    <property type="entry name" value="Pro-tRNA-Synthase_IIa_type1"/>
</dbReference>
<organism evidence="12 13">
    <name type="scientific">Paenibacillus vini</name>
    <dbReference type="NCBI Taxonomy" id="1476024"/>
    <lineage>
        <taxon>Bacteria</taxon>
        <taxon>Bacillati</taxon>
        <taxon>Bacillota</taxon>
        <taxon>Bacilli</taxon>
        <taxon>Bacillales</taxon>
        <taxon>Paenibacillaceae</taxon>
        <taxon>Paenibacillus</taxon>
    </lineage>
</organism>
<comment type="domain">
    <text evidence="10">Consists of three domains: the N-terminal catalytic domain, the editing domain and the C-terminal anticodon-binding domain.</text>
</comment>
<dbReference type="Pfam" id="PF00587">
    <property type="entry name" value="tRNA-synt_2b"/>
    <property type="match status" value="1"/>
</dbReference>
<keyword evidence="4 10" id="KW-0436">Ligase</keyword>
<dbReference type="Pfam" id="PF03129">
    <property type="entry name" value="HGTP_anticodon"/>
    <property type="match status" value="1"/>
</dbReference>
<dbReference type="InterPro" id="IPR004154">
    <property type="entry name" value="Anticodon-bd"/>
</dbReference>
<dbReference type="Proteomes" id="UP000679992">
    <property type="component" value="Unassembled WGS sequence"/>
</dbReference>
<dbReference type="Gene3D" id="3.40.50.800">
    <property type="entry name" value="Anticodon-binding domain"/>
    <property type="match status" value="1"/>
</dbReference>
<dbReference type="InterPro" id="IPR002316">
    <property type="entry name" value="Pro-tRNA-ligase_IIa"/>
</dbReference>
<dbReference type="EMBL" id="BOSL01000028">
    <property type="protein sequence ID" value="GIP56034.1"/>
    <property type="molecule type" value="Genomic_DNA"/>
</dbReference>
<dbReference type="CDD" id="cd00861">
    <property type="entry name" value="ProRS_anticodon_short"/>
    <property type="match status" value="1"/>
</dbReference>
<name>A0ABQ4MJC7_9BACL</name>
<dbReference type="SUPFAM" id="SSF55681">
    <property type="entry name" value="Class II aaRS and biotin synthetases"/>
    <property type="match status" value="1"/>
</dbReference>
<evidence type="ECO:0000256" key="2">
    <source>
        <dbReference type="ARBA" id="ARBA00011738"/>
    </source>
</evidence>
<evidence type="ECO:0000256" key="3">
    <source>
        <dbReference type="ARBA" id="ARBA00022490"/>
    </source>
</evidence>
<feature type="domain" description="Aminoacyl-transfer RNA synthetases class-II family profile" evidence="11">
    <location>
        <begin position="38"/>
        <end position="470"/>
    </location>
</feature>
<comment type="caution">
    <text evidence="12">The sequence shown here is derived from an EMBL/GenBank/DDBJ whole genome shotgun (WGS) entry which is preliminary data.</text>
</comment>
<keyword evidence="8 10" id="KW-0030">Aminoacyl-tRNA synthetase</keyword>
<sequence length="578" mass="64225">MRQSQLLLNTLRESPGDAEAVSHQLLLRAGLIRQLAAGIYTYMPLGRRVLRKAEQIVREEMDRAGAQELLMPAMQPAELWEESGRYEVYGPELIRLKDRHGREFALGPTHEEVITSLVKQEISSYRRLPVTLYQIQTKYRDERRPRFGLLRGREFLMKDAYSFDPDWEGLDRSYWEMYHAYHRIFERCGLNFRAVEADAGAIGGEGGTHEFMALADIGEDTIATCTCCDYAANLEKAESGSNFKTVIGAGTEDLGQPEKFNTPAIKTIDQLVSSLGVRAAEIMKTVLFAVDGEPVAVVVRGDQEINELKVKSFLGAEMIEIADPESVQAWTGVQVGFIGPYGLTNISVLLDHSAAEMEHGIAGANELDYHYRQLVPSRDLTHSKVGDFRTVQEGEPCPRCADGTLKFYRGIEVGHVFKLGTKYSEKLGATFLDASGKAQTMIMGCYGIGVSRILSAVIEQNHDDNGIVWPLALVPYHVHLVPVSVKDEEQARLAEELYQRLQSKGVEVLLDDRDERAGVKFKDADLIGLPVRIVIGKDAAAGLVEYAERHSPRDKTSLSADDAVERILGMLNTANIGH</sequence>
<dbReference type="HAMAP" id="MF_01569">
    <property type="entry name" value="Pro_tRNA_synth_type1"/>
    <property type="match status" value="1"/>
</dbReference>
<dbReference type="PIRSF" id="PIRSF001535">
    <property type="entry name" value="ProRS_1"/>
    <property type="match status" value="1"/>
</dbReference>
<dbReference type="InterPro" id="IPR044140">
    <property type="entry name" value="ProRS_anticodon_short"/>
</dbReference>
<reference evidence="12 13" key="1">
    <citation type="submission" date="2021-03" db="EMBL/GenBank/DDBJ databases">
        <title>Antimicrobial resistance genes in bacteria isolated from Japanese honey, and their potential for conferring macrolide and lincosamide resistance in the American foulbrood pathogen Paenibacillus larvae.</title>
        <authorList>
            <person name="Okamoto M."/>
            <person name="Kumagai M."/>
            <person name="Kanamori H."/>
            <person name="Takamatsu D."/>
        </authorList>
    </citation>
    <scope>NUCLEOTIDE SEQUENCE [LARGE SCALE GENOMIC DNA]</scope>
    <source>
        <strain evidence="12 13">J42TS3</strain>
    </source>
</reference>
<dbReference type="InterPro" id="IPR050062">
    <property type="entry name" value="Pro-tRNA_synthetase"/>
</dbReference>
<comment type="catalytic activity">
    <reaction evidence="9 10">
        <text>tRNA(Pro) + L-proline + ATP = L-prolyl-tRNA(Pro) + AMP + diphosphate</text>
        <dbReference type="Rhea" id="RHEA:14305"/>
        <dbReference type="Rhea" id="RHEA-COMP:9700"/>
        <dbReference type="Rhea" id="RHEA-COMP:9702"/>
        <dbReference type="ChEBI" id="CHEBI:30616"/>
        <dbReference type="ChEBI" id="CHEBI:33019"/>
        <dbReference type="ChEBI" id="CHEBI:60039"/>
        <dbReference type="ChEBI" id="CHEBI:78442"/>
        <dbReference type="ChEBI" id="CHEBI:78532"/>
        <dbReference type="ChEBI" id="CHEBI:456215"/>
        <dbReference type="EC" id="6.1.1.15"/>
    </reaction>
</comment>
<evidence type="ECO:0000256" key="9">
    <source>
        <dbReference type="ARBA" id="ARBA00047671"/>
    </source>
</evidence>
<dbReference type="Gene3D" id="3.30.930.10">
    <property type="entry name" value="Bira Bifunctional Protein, Domain 2"/>
    <property type="match status" value="2"/>
</dbReference>
<dbReference type="NCBIfam" id="NF006625">
    <property type="entry name" value="PRK09194.1"/>
    <property type="match status" value="1"/>
</dbReference>
<dbReference type="RefSeq" id="WP_213656753.1">
    <property type="nucleotide sequence ID" value="NZ_BOSL01000028.1"/>
</dbReference>
<keyword evidence="6 10" id="KW-0067">ATP-binding</keyword>
<evidence type="ECO:0000256" key="1">
    <source>
        <dbReference type="ARBA" id="ARBA00004496"/>
    </source>
</evidence>
<dbReference type="InterPro" id="IPR004500">
    <property type="entry name" value="Pro-tRNA-synth_IIa_bac-type"/>
</dbReference>
<keyword evidence="13" id="KW-1185">Reference proteome</keyword>
<accession>A0ABQ4MJC7</accession>
<comment type="function">
    <text evidence="10">Catalyzes the attachment of proline to tRNA(Pro) in a two-step reaction: proline is first activated by ATP to form Pro-AMP and then transferred to the acceptor end of tRNA(Pro). As ProRS can inadvertently accommodate and process non-cognate amino acids such as alanine and cysteine, to avoid such errors it has two additional distinct editing activities against alanine. One activity is designated as 'pretransfer' editing and involves the tRNA(Pro)-independent hydrolysis of activated Ala-AMP. The other activity is designated 'posttransfer' editing and involves deacylation of mischarged Ala-tRNA(Pro). The misacylated Cys-tRNA(Pro) is not edited by ProRS.</text>
</comment>
<evidence type="ECO:0000259" key="11">
    <source>
        <dbReference type="PROSITE" id="PS50862"/>
    </source>
</evidence>
<dbReference type="InterPro" id="IPR007214">
    <property type="entry name" value="YbaK/aa-tRNA-synth-assoc-dom"/>
</dbReference>
<dbReference type="InterPro" id="IPR036754">
    <property type="entry name" value="YbaK/aa-tRNA-synt-asso_dom_sf"/>
</dbReference>
<dbReference type="PROSITE" id="PS50862">
    <property type="entry name" value="AA_TRNA_LIGASE_II"/>
    <property type="match status" value="1"/>
</dbReference>
<dbReference type="EC" id="6.1.1.15" evidence="10"/>
<keyword evidence="5 10" id="KW-0547">Nucleotide-binding</keyword>
<dbReference type="SUPFAM" id="SSF52954">
    <property type="entry name" value="Class II aaRS ABD-related"/>
    <property type="match status" value="1"/>
</dbReference>
<dbReference type="PANTHER" id="PTHR42753:SF2">
    <property type="entry name" value="PROLINE--TRNA LIGASE"/>
    <property type="match status" value="1"/>
</dbReference>
<evidence type="ECO:0000313" key="12">
    <source>
        <dbReference type="EMBL" id="GIP56034.1"/>
    </source>
</evidence>
<evidence type="ECO:0000313" key="13">
    <source>
        <dbReference type="Proteomes" id="UP000679992"/>
    </source>
</evidence>
<dbReference type="InterPro" id="IPR002314">
    <property type="entry name" value="aa-tRNA-synt_IIb"/>
</dbReference>
<protein>
    <recommendedName>
        <fullName evidence="10">Proline--tRNA ligase</fullName>
        <ecNumber evidence="10">6.1.1.15</ecNumber>
    </recommendedName>
    <alternativeName>
        <fullName evidence="10">Prolyl-tRNA synthetase</fullName>
        <shortName evidence="10">ProRS</shortName>
    </alternativeName>
</protein>
<dbReference type="NCBIfam" id="TIGR00409">
    <property type="entry name" value="proS_fam_II"/>
    <property type="match status" value="1"/>
</dbReference>
<evidence type="ECO:0000256" key="7">
    <source>
        <dbReference type="ARBA" id="ARBA00022917"/>
    </source>
</evidence>
<comment type="subunit">
    <text evidence="2 10">Homodimer.</text>
</comment>
<dbReference type="InterPro" id="IPR045864">
    <property type="entry name" value="aa-tRNA-synth_II/BPL/LPL"/>
</dbReference>
<evidence type="ECO:0000256" key="5">
    <source>
        <dbReference type="ARBA" id="ARBA00022741"/>
    </source>
</evidence>
<proteinExistence type="inferred from homology"/>
<keyword evidence="3 10" id="KW-0963">Cytoplasm</keyword>
<dbReference type="PANTHER" id="PTHR42753">
    <property type="entry name" value="MITOCHONDRIAL RIBOSOME PROTEIN L39/PROLYL-TRNA LIGASE FAMILY MEMBER"/>
    <property type="match status" value="1"/>
</dbReference>
<dbReference type="SUPFAM" id="SSF55826">
    <property type="entry name" value="YbaK/ProRS associated domain"/>
    <property type="match status" value="1"/>
</dbReference>
<evidence type="ECO:0000256" key="6">
    <source>
        <dbReference type="ARBA" id="ARBA00022840"/>
    </source>
</evidence>
<dbReference type="InterPro" id="IPR006195">
    <property type="entry name" value="aa-tRNA-synth_II"/>
</dbReference>
<evidence type="ECO:0000256" key="8">
    <source>
        <dbReference type="ARBA" id="ARBA00023146"/>
    </source>
</evidence>
<dbReference type="Pfam" id="PF04073">
    <property type="entry name" value="tRNA_edit"/>
    <property type="match status" value="1"/>
</dbReference>